<gene>
    <name evidence="2" type="ORF">E8A74_50025</name>
</gene>
<dbReference type="PROSITE" id="PS51257">
    <property type="entry name" value="PROKAR_LIPOPROTEIN"/>
    <property type="match status" value="1"/>
</dbReference>
<feature type="signal peptide" evidence="1">
    <location>
        <begin position="1"/>
        <end position="23"/>
    </location>
</feature>
<keyword evidence="3" id="KW-1185">Reference proteome</keyword>
<name>A0A4U1IHD9_9BACT</name>
<evidence type="ECO:0000256" key="1">
    <source>
        <dbReference type="SAM" id="SignalP"/>
    </source>
</evidence>
<dbReference type="EMBL" id="SSMQ01000129">
    <property type="protein sequence ID" value="TKC93025.1"/>
    <property type="molecule type" value="Genomic_DNA"/>
</dbReference>
<organism evidence="2 3">
    <name type="scientific">Polyangium fumosum</name>
    <dbReference type="NCBI Taxonomy" id="889272"/>
    <lineage>
        <taxon>Bacteria</taxon>
        <taxon>Pseudomonadati</taxon>
        <taxon>Myxococcota</taxon>
        <taxon>Polyangia</taxon>
        <taxon>Polyangiales</taxon>
        <taxon>Polyangiaceae</taxon>
        <taxon>Polyangium</taxon>
    </lineage>
</organism>
<dbReference type="RefSeq" id="WP_136936301.1">
    <property type="nucleotide sequence ID" value="NZ_SSMQ01000129.1"/>
</dbReference>
<evidence type="ECO:0000313" key="3">
    <source>
        <dbReference type="Proteomes" id="UP000309215"/>
    </source>
</evidence>
<dbReference type="OrthoDB" id="5513481at2"/>
<accession>A0A4U1IHD9</accession>
<sequence>MSARLCLVVASLLALGAMGCSLGQGEGEVKSDALVAKDCWFDAYDLRPDFFAAVPYRSTLQMRVQRGTDLQEVSDGLAVLIEDVGKVREELLGKPLDVTLSPGVLPPGSDFPTPPPEDQPAIHVSLYLQRSCHNQNVILYAVDGSVTFHSLFSGDPNEAEAAEKYTDAEFDVWMGDPRDAPVDAPANEIPKELQSRVTGFFRFYFERGQPGQPFP</sequence>
<proteinExistence type="predicted"/>
<protein>
    <submittedName>
        <fullName evidence="2">Uncharacterized protein</fullName>
    </submittedName>
</protein>
<feature type="chain" id="PRO_5020242070" evidence="1">
    <location>
        <begin position="24"/>
        <end position="215"/>
    </location>
</feature>
<evidence type="ECO:0000313" key="2">
    <source>
        <dbReference type="EMBL" id="TKC93025.1"/>
    </source>
</evidence>
<dbReference type="AlphaFoldDB" id="A0A4U1IHD9"/>
<comment type="caution">
    <text evidence="2">The sequence shown here is derived from an EMBL/GenBank/DDBJ whole genome shotgun (WGS) entry which is preliminary data.</text>
</comment>
<dbReference type="Proteomes" id="UP000309215">
    <property type="component" value="Unassembled WGS sequence"/>
</dbReference>
<keyword evidence="1" id="KW-0732">Signal</keyword>
<reference evidence="2 3" key="1">
    <citation type="submission" date="2019-04" db="EMBL/GenBank/DDBJ databases">
        <authorList>
            <person name="Li Y."/>
            <person name="Wang J."/>
        </authorList>
    </citation>
    <scope>NUCLEOTIDE SEQUENCE [LARGE SCALE GENOMIC DNA]</scope>
    <source>
        <strain evidence="2 3">DSM 14668</strain>
    </source>
</reference>